<evidence type="ECO:0000256" key="1">
    <source>
        <dbReference type="SAM" id="MobiDB-lite"/>
    </source>
</evidence>
<name>A0A3M0K576_HIRRU</name>
<proteinExistence type="predicted"/>
<comment type="caution">
    <text evidence="2">The sequence shown here is derived from an EMBL/GenBank/DDBJ whole genome shotgun (WGS) entry which is preliminary data.</text>
</comment>
<gene>
    <name evidence="2" type="ORF">DUI87_21374</name>
</gene>
<keyword evidence="3" id="KW-1185">Reference proteome</keyword>
<reference evidence="2 3" key="1">
    <citation type="submission" date="2018-07" db="EMBL/GenBank/DDBJ databases">
        <title>A high quality draft genome assembly of the barn swallow (H. rustica rustica).</title>
        <authorList>
            <person name="Formenti G."/>
            <person name="Chiara M."/>
            <person name="Poveda L."/>
            <person name="Francoijs K.-J."/>
            <person name="Bonisoli-Alquati A."/>
            <person name="Canova L."/>
            <person name="Gianfranceschi L."/>
            <person name="Horner D.S."/>
            <person name="Saino N."/>
        </authorList>
    </citation>
    <scope>NUCLEOTIDE SEQUENCE [LARGE SCALE GENOMIC DNA]</scope>
    <source>
        <strain evidence="2">Chelidonia</strain>
        <tissue evidence="2">Blood</tissue>
    </source>
</reference>
<accession>A0A3M0K576</accession>
<dbReference type="AlphaFoldDB" id="A0A3M0K576"/>
<evidence type="ECO:0000313" key="2">
    <source>
        <dbReference type="EMBL" id="RMC02207.1"/>
    </source>
</evidence>
<dbReference type="Proteomes" id="UP000269221">
    <property type="component" value="Unassembled WGS sequence"/>
</dbReference>
<evidence type="ECO:0000313" key="3">
    <source>
        <dbReference type="Proteomes" id="UP000269221"/>
    </source>
</evidence>
<feature type="region of interest" description="Disordered" evidence="1">
    <location>
        <begin position="48"/>
        <end position="69"/>
    </location>
</feature>
<dbReference type="EMBL" id="QRBI01000134">
    <property type="protein sequence ID" value="RMC02207.1"/>
    <property type="molecule type" value="Genomic_DNA"/>
</dbReference>
<sequence length="69" mass="7412">MRCYGADGTRQCHSQDGGRATLNVAARATLRMAAVPLSRWRLHGGHKMALRGTSSPQKVSVLPPEDDPA</sequence>
<protein>
    <submittedName>
        <fullName evidence="2">Uncharacterized protein</fullName>
    </submittedName>
</protein>
<organism evidence="2 3">
    <name type="scientific">Hirundo rustica rustica</name>
    <dbReference type="NCBI Taxonomy" id="333673"/>
    <lineage>
        <taxon>Eukaryota</taxon>
        <taxon>Metazoa</taxon>
        <taxon>Chordata</taxon>
        <taxon>Craniata</taxon>
        <taxon>Vertebrata</taxon>
        <taxon>Euteleostomi</taxon>
        <taxon>Archelosauria</taxon>
        <taxon>Archosauria</taxon>
        <taxon>Dinosauria</taxon>
        <taxon>Saurischia</taxon>
        <taxon>Theropoda</taxon>
        <taxon>Coelurosauria</taxon>
        <taxon>Aves</taxon>
        <taxon>Neognathae</taxon>
        <taxon>Neoaves</taxon>
        <taxon>Telluraves</taxon>
        <taxon>Australaves</taxon>
        <taxon>Passeriformes</taxon>
        <taxon>Sylvioidea</taxon>
        <taxon>Hirundinidae</taxon>
        <taxon>Hirundo</taxon>
    </lineage>
</organism>